<evidence type="ECO:0000256" key="2">
    <source>
        <dbReference type="ARBA" id="ARBA00022741"/>
    </source>
</evidence>
<proteinExistence type="inferred from homology"/>
<evidence type="ECO:0000256" key="3">
    <source>
        <dbReference type="ARBA" id="ARBA00022840"/>
    </source>
</evidence>
<dbReference type="Pfam" id="PF00437">
    <property type="entry name" value="T2SSE"/>
    <property type="match status" value="1"/>
</dbReference>
<accession>A0A0F3INS9</accession>
<dbReference type="GO" id="GO:0016887">
    <property type="term" value="F:ATP hydrolysis activity"/>
    <property type="evidence" value="ECO:0007669"/>
    <property type="project" value="TreeGrafter"/>
</dbReference>
<dbReference type="PANTHER" id="PTHR30258:SF2">
    <property type="entry name" value="COMG OPERON PROTEIN 1"/>
    <property type="match status" value="1"/>
</dbReference>
<dbReference type="InterPro" id="IPR007831">
    <property type="entry name" value="T2SS_GspE_N"/>
</dbReference>
<gene>
    <name evidence="5" type="ORF">VZ94_06120</name>
</gene>
<dbReference type="CDD" id="cd01129">
    <property type="entry name" value="PulE-GspE-like"/>
    <property type="match status" value="1"/>
</dbReference>
<dbReference type="Gene3D" id="3.30.300.160">
    <property type="entry name" value="Type II secretion system, protein E, N-terminal domain"/>
    <property type="match status" value="1"/>
</dbReference>
<dbReference type="AlphaFoldDB" id="A0A0F3INS9"/>
<dbReference type="Proteomes" id="UP000033684">
    <property type="component" value="Unassembled WGS sequence"/>
</dbReference>
<evidence type="ECO:0000259" key="4">
    <source>
        <dbReference type="PROSITE" id="PS00662"/>
    </source>
</evidence>
<reference evidence="5 6" key="2">
    <citation type="journal article" date="2016" name="Microb. Ecol.">
        <title>Genome Characteristics of a Novel Type I Methanotroph (Sn10-6) Isolated from a Flooded Indian Rice Field.</title>
        <authorList>
            <person name="Rahalkar M.C."/>
            <person name="Pandit P.S."/>
            <person name="Dhakephalkar P.K."/>
            <person name="Pore S."/>
            <person name="Arora P."/>
            <person name="Kapse N."/>
        </authorList>
    </citation>
    <scope>NUCLEOTIDE SEQUENCE [LARGE SCALE GENOMIC DNA]</scope>
    <source>
        <strain evidence="5 6">Sn10-6</strain>
    </source>
</reference>
<dbReference type="EMBL" id="LAJX01000052">
    <property type="protein sequence ID" value="KJV07229.1"/>
    <property type="molecule type" value="Genomic_DNA"/>
</dbReference>
<dbReference type="SUPFAM" id="SSF52540">
    <property type="entry name" value="P-loop containing nucleoside triphosphate hydrolases"/>
    <property type="match status" value="1"/>
</dbReference>
<evidence type="ECO:0000256" key="1">
    <source>
        <dbReference type="ARBA" id="ARBA00006611"/>
    </source>
</evidence>
<feature type="domain" description="Bacterial type II secretion system protein E" evidence="4">
    <location>
        <begin position="366"/>
        <end position="380"/>
    </location>
</feature>
<dbReference type="InterPro" id="IPR037257">
    <property type="entry name" value="T2SS_E_N_sf"/>
</dbReference>
<dbReference type="GO" id="GO:0005524">
    <property type="term" value="F:ATP binding"/>
    <property type="evidence" value="ECO:0007669"/>
    <property type="project" value="UniProtKB-KW"/>
</dbReference>
<dbReference type="InterPro" id="IPR027417">
    <property type="entry name" value="P-loop_NTPase"/>
</dbReference>
<dbReference type="SUPFAM" id="SSF160246">
    <property type="entry name" value="EspE N-terminal domain-like"/>
    <property type="match status" value="1"/>
</dbReference>
<protein>
    <recommendedName>
        <fullName evidence="4">Bacterial type II secretion system protein E domain-containing protein</fullName>
    </recommendedName>
</protein>
<dbReference type="Pfam" id="PF05157">
    <property type="entry name" value="MshEN"/>
    <property type="match status" value="1"/>
</dbReference>
<dbReference type="RefSeq" id="WP_045778564.1">
    <property type="nucleotide sequence ID" value="NZ_LAJX01000052.1"/>
</dbReference>
<evidence type="ECO:0000313" key="6">
    <source>
        <dbReference type="Proteomes" id="UP000033684"/>
    </source>
</evidence>
<dbReference type="PANTHER" id="PTHR30258">
    <property type="entry name" value="TYPE II SECRETION SYSTEM PROTEIN GSPE-RELATED"/>
    <property type="match status" value="1"/>
</dbReference>
<dbReference type="GO" id="GO:0005886">
    <property type="term" value="C:plasma membrane"/>
    <property type="evidence" value="ECO:0007669"/>
    <property type="project" value="TreeGrafter"/>
</dbReference>
<organism evidence="5 6">
    <name type="scientific">Methylocucumis oryzae</name>
    <dbReference type="NCBI Taxonomy" id="1632867"/>
    <lineage>
        <taxon>Bacteria</taxon>
        <taxon>Pseudomonadati</taxon>
        <taxon>Pseudomonadota</taxon>
        <taxon>Gammaproteobacteria</taxon>
        <taxon>Methylococcales</taxon>
        <taxon>Methylococcaceae</taxon>
        <taxon>Methylocucumis</taxon>
    </lineage>
</organism>
<evidence type="ECO:0000313" key="5">
    <source>
        <dbReference type="EMBL" id="KJV07229.1"/>
    </source>
</evidence>
<dbReference type="OrthoDB" id="9804785at2"/>
<dbReference type="PROSITE" id="PS00662">
    <property type="entry name" value="T2SP_E"/>
    <property type="match status" value="1"/>
</dbReference>
<dbReference type="InterPro" id="IPR001482">
    <property type="entry name" value="T2SS/T4SS_dom"/>
</dbReference>
<comment type="similarity">
    <text evidence="1">Belongs to the GSP E family.</text>
</comment>
<dbReference type="Gene3D" id="3.30.450.90">
    <property type="match status" value="1"/>
</dbReference>
<name>A0A0F3INS9_9GAMM</name>
<dbReference type="Gene3D" id="3.40.50.300">
    <property type="entry name" value="P-loop containing nucleotide triphosphate hydrolases"/>
    <property type="match status" value="1"/>
</dbReference>
<keyword evidence="2" id="KW-0547">Nucleotide-binding</keyword>
<dbReference type="InterPro" id="IPR003593">
    <property type="entry name" value="AAA+_ATPase"/>
</dbReference>
<comment type="caution">
    <text evidence="5">The sequence shown here is derived from an EMBL/GenBank/DDBJ whole genome shotgun (WGS) entry which is preliminary data.</text>
</comment>
<reference evidence="6" key="1">
    <citation type="submission" date="2015-03" db="EMBL/GenBank/DDBJ databases">
        <title>Draft genome sequence of a novel methanotroph (Sn10-6) isolated from flooded ricefield rhizosphere in India.</title>
        <authorList>
            <person name="Pandit P.S."/>
            <person name="Pore S.D."/>
            <person name="Arora P."/>
            <person name="Kapse N.G."/>
            <person name="Dhakephalkar P.K."/>
            <person name="Rahalkar M.C."/>
        </authorList>
    </citation>
    <scope>NUCLEOTIDE SEQUENCE [LARGE SCALE GENOMIC DNA]</scope>
    <source>
        <strain evidence="6">Sn10-6</strain>
    </source>
</reference>
<dbReference type="SMART" id="SM00382">
    <property type="entry name" value="AAA"/>
    <property type="match status" value="1"/>
</dbReference>
<keyword evidence="3" id="KW-0067">ATP-binding</keyword>
<keyword evidence="6" id="KW-1185">Reference proteome</keyword>
<sequence>MKKLGELLIEATIITARELEAGLAAQRQFGGRLGASLIKQGFCSEEDILPLVARQWQLPRLSDWSQYQPIPTSINELALLNFAATWWHKQNACPLGIYQDQLWVAMDDVFNAFVIDSVSKKTSMTIKPVLVTNHELRQLLALLETSDETHSLLADSVQDIAIAAPVVQFVNDTIQRALDARASDIHFETYRGIFRVRFRVDGVLHEVDRPGIGMQAAIISRVKLMAGLDISEKRLPQDGRIRTRLSGISLDIRVATTPCVMGEDIVMRLLISEDKINSLADLNMHTDHSELIQRLLRQTNGIILVTGPTGSGKSTSLYAFLQHLFSEERKIITVEDPVEYQITGITQIQVNTDIGLSFASVLRSVLRQDPDIVLIGEIRDRETAEIAIQAALTGHLVLSTLHTNDAPGAYVRLLDMGIPAYLLASSIIGVIGQRLVRKICRHCSVEDPSAVLPIADMELDYLRHAIAKPRFMRGQGCPHCLGSGYRGRRPIFEIFAATDDVHYHLNHNPDALKSELIQSGMRTLQQDGLLYAMNGETTIEEVMRVIG</sequence>